<comment type="similarity">
    <text evidence="1 5">Belongs to the universal ribosomal protein uL4 family.</text>
</comment>
<dbReference type="HAMAP" id="MF_01328_B">
    <property type="entry name" value="Ribosomal_uL4_B"/>
    <property type="match status" value="1"/>
</dbReference>
<keyword evidence="2 5" id="KW-0689">Ribosomal protein</keyword>
<dbReference type="PANTHER" id="PTHR10746">
    <property type="entry name" value="50S RIBOSOMAL PROTEIN L4"/>
    <property type="match status" value="1"/>
</dbReference>
<proteinExistence type="inferred from homology"/>
<name>A0A1G2QK59_9BACT</name>
<dbReference type="GO" id="GO:0006412">
    <property type="term" value="P:translation"/>
    <property type="evidence" value="ECO:0007669"/>
    <property type="project" value="UniProtKB-UniRule"/>
</dbReference>
<protein>
    <recommendedName>
        <fullName evidence="4 5">Large ribosomal subunit protein uL4</fullName>
    </recommendedName>
</protein>
<evidence type="ECO:0000256" key="2">
    <source>
        <dbReference type="ARBA" id="ARBA00022980"/>
    </source>
</evidence>
<dbReference type="PANTHER" id="PTHR10746:SF6">
    <property type="entry name" value="LARGE RIBOSOMAL SUBUNIT PROTEIN UL4M"/>
    <property type="match status" value="1"/>
</dbReference>
<evidence type="ECO:0000313" key="7">
    <source>
        <dbReference type="EMBL" id="OHA60995.1"/>
    </source>
</evidence>
<dbReference type="AlphaFoldDB" id="A0A1G2QK59"/>
<dbReference type="GO" id="GO:1990904">
    <property type="term" value="C:ribonucleoprotein complex"/>
    <property type="evidence" value="ECO:0007669"/>
    <property type="project" value="UniProtKB-KW"/>
</dbReference>
<comment type="function">
    <text evidence="5">One of the primary rRNA binding proteins, this protein initially binds near the 5'-end of the 23S rRNA. It is important during the early stages of 50S assembly. It makes multiple contacts with different domains of the 23S rRNA in the assembled 50S subunit and ribosome.</text>
</comment>
<dbReference type="GO" id="GO:0019843">
    <property type="term" value="F:rRNA binding"/>
    <property type="evidence" value="ECO:0007669"/>
    <property type="project" value="UniProtKB-UniRule"/>
</dbReference>
<keyword evidence="3 5" id="KW-0687">Ribonucleoprotein</keyword>
<dbReference type="Pfam" id="PF00573">
    <property type="entry name" value="Ribosomal_L4"/>
    <property type="match status" value="1"/>
</dbReference>
<dbReference type="Gene3D" id="3.40.1370.10">
    <property type="match status" value="1"/>
</dbReference>
<evidence type="ECO:0000256" key="4">
    <source>
        <dbReference type="ARBA" id="ARBA00035244"/>
    </source>
</evidence>
<dbReference type="NCBIfam" id="TIGR03953">
    <property type="entry name" value="rplD_bact"/>
    <property type="match status" value="1"/>
</dbReference>
<sequence length="220" mass="24292">MMETTLYNQKAEKAGDFKLEVSLFGQKWNADLVHQVVFSMLSNARPVVAHAKGRNEVSGGGKKPWRQKGTGRARHGSSRSPIWKGGGATHGPNKEANYTKKINKKMKSKALAVLLSRKFKDGEMLFVDKFDVSGKTKVATDAMKKFSAIKGFEKINYLKGRRSLIVTPAKDAELEKAFANIKSAQVTEARNVNPTDLVTYKYIVLAGAEPIVASFNARMK</sequence>
<dbReference type="EMBL" id="MHTM01000041">
    <property type="protein sequence ID" value="OHA60995.1"/>
    <property type="molecule type" value="Genomic_DNA"/>
</dbReference>
<accession>A0A1G2QK59</accession>
<dbReference type="GO" id="GO:0005840">
    <property type="term" value="C:ribosome"/>
    <property type="evidence" value="ECO:0007669"/>
    <property type="project" value="UniProtKB-KW"/>
</dbReference>
<feature type="region of interest" description="Disordered" evidence="6">
    <location>
        <begin position="52"/>
        <end position="95"/>
    </location>
</feature>
<organism evidence="7 8">
    <name type="scientific">Candidatus Vogelbacteria bacterium RIFOXYD2_FULL_44_9</name>
    <dbReference type="NCBI Taxonomy" id="1802441"/>
    <lineage>
        <taxon>Bacteria</taxon>
        <taxon>Candidatus Vogeliibacteriota</taxon>
    </lineage>
</organism>
<evidence type="ECO:0000313" key="8">
    <source>
        <dbReference type="Proteomes" id="UP000177140"/>
    </source>
</evidence>
<comment type="subunit">
    <text evidence="5">Part of the 50S ribosomal subunit.</text>
</comment>
<dbReference type="InterPro" id="IPR023574">
    <property type="entry name" value="Ribosomal_uL4_dom_sf"/>
</dbReference>
<comment type="caution">
    <text evidence="7">The sequence shown here is derived from an EMBL/GenBank/DDBJ whole genome shotgun (WGS) entry which is preliminary data.</text>
</comment>
<evidence type="ECO:0000256" key="6">
    <source>
        <dbReference type="SAM" id="MobiDB-lite"/>
    </source>
</evidence>
<dbReference type="InterPro" id="IPR013005">
    <property type="entry name" value="Ribosomal_uL4-like"/>
</dbReference>
<dbReference type="Proteomes" id="UP000177140">
    <property type="component" value="Unassembled WGS sequence"/>
</dbReference>
<dbReference type="InterPro" id="IPR002136">
    <property type="entry name" value="Ribosomal_uL4"/>
</dbReference>
<evidence type="ECO:0000256" key="1">
    <source>
        <dbReference type="ARBA" id="ARBA00010528"/>
    </source>
</evidence>
<comment type="function">
    <text evidence="5">Forms part of the polypeptide exit tunnel.</text>
</comment>
<evidence type="ECO:0000256" key="3">
    <source>
        <dbReference type="ARBA" id="ARBA00023274"/>
    </source>
</evidence>
<gene>
    <name evidence="5" type="primary">rplD</name>
    <name evidence="7" type="ORF">A2556_02235</name>
</gene>
<dbReference type="GO" id="GO:0003735">
    <property type="term" value="F:structural constituent of ribosome"/>
    <property type="evidence" value="ECO:0007669"/>
    <property type="project" value="InterPro"/>
</dbReference>
<dbReference type="SUPFAM" id="SSF52166">
    <property type="entry name" value="Ribosomal protein L4"/>
    <property type="match status" value="1"/>
</dbReference>
<evidence type="ECO:0000256" key="5">
    <source>
        <dbReference type="HAMAP-Rule" id="MF_01328"/>
    </source>
</evidence>
<feature type="compositionally biased region" description="Basic residues" evidence="6">
    <location>
        <begin position="63"/>
        <end position="77"/>
    </location>
</feature>
<keyword evidence="5" id="KW-0694">RNA-binding</keyword>
<reference evidence="7 8" key="1">
    <citation type="journal article" date="2016" name="Nat. Commun.">
        <title>Thousands of microbial genomes shed light on interconnected biogeochemical processes in an aquifer system.</title>
        <authorList>
            <person name="Anantharaman K."/>
            <person name="Brown C.T."/>
            <person name="Hug L.A."/>
            <person name="Sharon I."/>
            <person name="Castelle C.J."/>
            <person name="Probst A.J."/>
            <person name="Thomas B.C."/>
            <person name="Singh A."/>
            <person name="Wilkins M.J."/>
            <person name="Karaoz U."/>
            <person name="Brodie E.L."/>
            <person name="Williams K.H."/>
            <person name="Hubbard S.S."/>
            <person name="Banfield J.F."/>
        </authorList>
    </citation>
    <scope>NUCLEOTIDE SEQUENCE [LARGE SCALE GENOMIC DNA]</scope>
</reference>
<keyword evidence="5" id="KW-0699">rRNA-binding</keyword>